<feature type="transmembrane region" description="Helical" evidence="1">
    <location>
        <begin position="134"/>
        <end position="155"/>
    </location>
</feature>
<dbReference type="EnsemblMetazoa" id="GPPI046277-RA">
    <property type="protein sequence ID" value="GPPI046277-PA"/>
    <property type="gene ID" value="GPPI046277"/>
</dbReference>
<evidence type="ECO:0000313" key="3">
    <source>
        <dbReference type="Proteomes" id="UP000092460"/>
    </source>
</evidence>
<sequence length="176" mass="19880">MTLQHSHNDNALSSALFSVSAYSILIINFANNSRTMTIKTVQMKLTLIVENIHINGRRCEQKINIDSNNMPNKYCKNTNKSLTNVIITGHGVSCCLSWKSTLTVTTTIAKRKSETVIETRQPNSQHYTILRSAYMRWVAGSLHVSIIAIVAEFIIHSLHCANNFMLPVQDMIEKSW</sequence>
<proteinExistence type="predicted"/>
<dbReference type="VEuPathDB" id="VectorBase:GPPI046277"/>
<name>A0A1B0C0Z4_9MUSC</name>
<accession>A0A1B0C0Z4</accession>
<reference evidence="2" key="2">
    <citation type="submission" date="2020-05" db="UniProtKB">
        <authorList>
            <consortium name="EnsemblMetazoa"/>
        </authorList>
    </citation>
    <scope>IDENTIFICATION</scope>
    <source>
        <strain evidence="2">IAEA</strain>
    </source>
</reference>
<protein>
    <submittedName>
        <fullName evidence="2">Uncharacterized protein</fullName>
    </submittedName>
</protein>
<dbReference type="EMBL" id="JXJN01023832">
    <property type="status" value="NOT_ANNOTATED_CDS"/>
    <property type="molecule type" value="Genomic_DNA"/>
</dbReference>
<evidence type="ECO:0000256" key="1">
    <source>
        <dbReference type="SAM" id="Phobius"/>
    </source>
</evidence>
<dbReference type="AlphaFoldDB" id="A0A1B0C0Z4"/>
<evidence type="ECO:0000313" key="2">
    <source>
        <dbReference type="EnsemblMetazoa" id="GPPI046277-PA"/>
    </source>
</evidence>
<keyword evidence="1" id="KW-0812">Transmembrane</keyword>
<dbReference type="Proteomes" id="UP000092460">
    <property type="component" value="Unassembled WGS sequence"/>
</dbReference>
<organism evidence="2 3">
    <name type="scientific">Glossina palpalis gambiensis</name>
    <dbReference type="NCBI Taxonomy" id="67801"/>
    <lineage>
        <taxon>Eukaryota</taxon>
        <taxon>Metazoa</taxon>
        <taxon>Ecdysozoa</taxon>
        <taxon>Arthropoda</taxon>
        <taxon>Hexapoda</taxon>
        <taxon>Insecta</taxon>
        <taxon>Pterygota</taxon>
        <taxon>Neoptera</taxon>
        <taxon>Endopterygota</taxon>
        <taxon>Diptera</taxon>
        <taxon>Brachycera</taxon>
        <taxon>Muscomorpha</taxon>
        <taxon>Hippoboscoidea</taxon>
        <taxon>Glossinidae</taxon>
        <taxon>Glossina</taxon>
    </lineage>
</organism>
<feature type="transmembrane region" description="Helical" evidence="1">
    <location>
        <begin position="12"/>
        <end position="30"/>
    </location>
</feature>
<keyword evidence="1" id="KW-0472">Membrane</keyword>
<keyword evidence="3" id="KW-1185">Reference proteome</keyword>
<keyword evidence="1" id="KW-1133">Transmembrane helix</keyword>
<reference evidence="3" key="1">
    <citation type="submission" date="2015-01" db="EMBL/GenBank/DDBJ databases">
        <authorList>
            <person name="Aksoy S."/>
            <person name="Warren W."/>
            <person name="Wilson R.K."/>
        </authorList>
    </citation>
    <scope>NUCLEOTIDE SEQUENCE [LARGE SCALE GENOMIC DNA]</scope>
    <source>
        <strain evidence="3">IAEA</strain>
    </source>
</reference>